<feature type="compositionally biased region" description="Basic and acidic residues" evidence="11">
    <location>
        <begin position="1269"/>
        <end position="1281"/>
    </location>
</feature>
<dbReference type="InterPro" id="IPR001650">
    <property type="entry name" value="Helicase_C-like"/>
</dbReference>
<dbReference type="InterPro" id="IPR011545">
    <property type="entry name" value="DEAD/DEAH_box_helicase_dom"/>
</dbReference>
<evidence type="ECO:0000256" key="2">
    <source>
        <dbReference type="ARBA" id="ARBA00022741"/>
    </source>
</evidence>
<dbReference type="InterPro" id="IPR057842">
    <property type="entry name" value="WH_MER3"/>
</dbReference>
<dbReference type="SUPFAM" id="SSF46785">
    <property type="entry name" value="Winged helix' DNA-binding domain"/>
    <property type="match status" value="1"/>
</dbReference>
<feature type="region of interest" description="Disordered" evidence="11">
    <location>
        <begin position="1"/>
        <end position="24"/>
    </location>
</feature>
<evidence type="ECO:0000259" key="13">
    <source>
        <dbReference type="PROSITE" id="PS51194"/>
    </source>
</evidence>
<gene>
    <name evidence="14" type="ORF">PoMZ_03547</name>
</gene>
<comment type="similarity">
    <text evidence="1">Belongs to the helicase family. SKI2 subfamily.</text>
</comment>
<dbReference type="PROSITE" id="PS51192">
    <property type="entry name" value="HELICASE_ATP_BIND_1"/>
    <property type="match status" value="1"/>
</dbReference>
<feature type="region of interest" description="Disordered" evidence="11">
    <location>
        <begin position="1257"/>
        <end position="1337"/>
    </location>
</feature>
<dbReference type="CDD" id="cd18795">
    <property type="entry name" value="SF2_C_Ski2"/>
    <property type="match status" value="1"/>
</dbReference>
<dbReference type="GO" id="GO:0003676">
    <property type="term" value="F:nucleic acid binding"/>
    <property type="evidence" value="ECO:0007669"/>
    <property type="project" value="InterPro"/>
</dbReference>
<dbReference type="Proteomes" id="UP000294847">
    <property type="component" value="Chromosome 3"/>
</dbReference>
<feature type="region of interest" description="Disordered" evidence="11">
    <location>
        <begin position="216"/>
        <end position="264"/>
    </location>
</feature>
<evidence type="ECO:0000256" key="3">
    <source>
        <dbReference type="ARBA" id="ARBA00022801"/>
    </source>
</evidence>
<dbReference type="PROSITE" id="PS51194">
    <property type="entry name" value="HELICASE_CTER"/>
    <property type="match status" value="1"/>
</dbReference>
<dbReference type="FunFam" id="1.10.10.10:FF:000012">
    <property type="entry name" value="U5 small nuclear ribonucleoprotein helicase"/>
    <property type="match status" value="1"/>
</dbReference>
<keyword evidence="4" id="KW-0347">Helicase</keyword>
<feature type="compositionally biased region" description="Polar residues" evidence="11">
    <location>
        <begin position="1318"/>
        <end position="1334"/>
    </location>
</feature>
<dbReference type="Gene3D" id="3.40.50.300">
    <property type="entry name" value="P-loop containing nucleotide triphosphate hydrolases"/>
    <property type="match status" value="2"/>
</dbReference>
<evidence type="ECO:0000256" key="5">
    <source>
        <dbReference type="ARBA" id="ARBA00022840"/>
    </source>
</evidence>
<feature type="region of interest" description="Disordered" evidence="11">
    <location>
        <begin position="1470"/>
        <end position="1489"/>
    </location>
</feature>
<evidence type="ECO:0000256" key="11">
    <source>
        <dbReference type="SAM" id="MobiDB-lite"/>
    </source>
</evidence>
<organism evidence="14 15">
    <name type="scientific">Pyricularia oryzae</name>
    <name type="common">Rice blast fungus</name>
    <name type="synonym">Magnaporthe oryzae</name>
    <dbReference type="NCBI Taxonomy" id="318829"/>
    <lineage>
        <taxon>Eukaryota</taxon>
        <taxon>Fungi</taxon>
        <taxon>Dikarya</taxon>
        <taxon>Ascomycota</taxon>
        <taxon>Pezizomycotina</taxon>
        <taxon>Sordariomycetes</taxon>
        <taxon>Sordariomycetidae</taxon>
        <taxon>Magnaporthales</taxon>
        <taxon>Pyriculariaceae</taxon>
        <taxon>Pyricularia</taxon>
    </lineage>
</organism>
<keyword evidence="3" id="KW-0378">Hydrolase</keyword>
<accession>A0A4P7NB14</accession>
<evidence type="ECO:0000259" key="12">
    <source>
        <dbReference type="PROSITE" id="PS51192"/>
    </source>
</evidence>
<evidence type="ECO:0000256" key="10">
    <source>
        <dbReference type="ARBA" id="ARBA00048988"/>
    </source>
</evidence>
<feature type="region of interest" description="Disordered" evidence="11">
    <location>
        <begin position="1175"/>
        <end position="1224"/>
    </location>
</feature>
<comment type="catalytic activity">
    <reaction evidence="8">
        <text>Couples ATP hydrolysis with the unwinding of duplex DNA by translocating in the 3'-5' direction.</text>
        <dbReference type="EC" id="5.6.2.4"/>
    </reaction>
</comment>
<dbReference type="InterPro" id="IPR004179">
    <property type="entry name" value="Sec63-dom"/>
</dbReference>
<dbReference type="InterPro" id="IPR003593">
    <property type="entry name" value="AAA+_ATPase"/>
</dbReference>
<feature type="domain" description="Helicase ATP-binding" evidence="12">
    <location>
        <begin position="312"/>
        <end position="486"/>
    </location>
</feature>
<dbReference type="GO" id="GO:0043138">
    <property type="term" value="F:3'-5' DNA helicase activity"/>
    <property type="evidence" value="ECO:0007669"/>
    <property type="project" value="UniProtKB-EC"/>
</dbReference>
<reference evidence="14 15" key="1">
    <citation type="journal article" date="2019" name="Mol. Biol. Evol.">
        <title>Blast fungal genomes show frequent chromosomal changes, gene gains and losses, and effector gene turnover.</title>
        <authorList>
            <person name="Gomez Luciano L.B."/>
            <person name="Jason Tsai I."/>
            <person name="Chuma I."/>
            <person name="Tosa Y."/>
            <person name="Chen Y.H."/>
            <person name="Li J.Y."/>
            <person name="Li M.Y."/>
            <person name="Jade Lu M.Y."/>
            <person name="Nakayashiki H."/>
            <person name="Li W.H."/>
        </authorList>
    </citation>
    <scope>NUCLEOTIDE SEQUENCE [LARGE SCALE GENOMIC DNA]</scope>
    <source>
        <strain evidence="14">MZ5-1-6</strain>
    </source>
</reference>
<name>A0A4P7NB14_PYROR</name>
<evidence type="ECO:0000256" key="1">
    <source>
        <dbReference type="ARBA" id="ARBA00010140"/>
    </source>
</evidence>
<feature type="compositionally biased region" description="Polar residues" evidence="11">
    <location>
        <begin position="166"/>
        <end position="181"/>
    </location>
</feature>
<evidence type="ECO:0000256" key="8">
    <source>
        <dbReference type="ARBA" id="ARBA00034617"/>
    </source>
</evidence>
<keyword evidence="7" id="KW-0469">Meiosis</keyword>
<evidence type="ECO:0000313" key="15">
    <source>
        <dbReference type="Proteomes" id="UP000294847"/>
    </source>
</evidence>
<feature type="region of interest" description="Disordered" evidence="11">
    <location>
        <begin position="126"/>
        <end position="181"/>
    </location>
</feature>
<keyword evidence="5" id="KW-0067">ATP-binding</keyword>
<evidence type="ECO:0000256" key="4">
    <source>
        <dbReference type="ARBA" id="ARBA00022806"/>
    </source>
</evidence>
<comment type="catalytic activity">
    <reaction evidence="10">
        <text>ATP + H2O = ADP + phosphate + H(+)</text>
        <dbReference type="Rhea" id="RHEA:13065"/>
        <dbReference type="ChEBI" id="CHEBI:15377"/>
        <dbReference type="ChEBI" id="CHEBI:15378"/>
        <dbReference type="ChEBI" id="CHEBI:30616"/>
        <dbReference type="ChEBI" id="CHEBI:43474"/>
        <dbReference type="ChEBI" id="CHEBI:456216"/>
        <dbReference type="EC" id="5.6.2.4"/>
    </reaction>
</comment>
<dbReference type="InterPro" id="IPR052247">
    <property type="entry name" value="Meiotic_Crossover_Helicase"/>
</dbReference>
<dbReference type="InterPro" id="IPR014001">
    <property type="entry name" value="Helicase_ATP-bd"/>
</dbReference>
<dbReference type="GO" id="GO:0005524">
    <property type="term" value="F:ATP binding"/>
    <property type="evidence" value="ECO:0007669"/>
    <property type="project" value="UniProtKB-KW"/>
</dbReference>
<sequence length="1557" mass="172668">MSTGRDRSINPFSGQVGAHDDADPERIHFFPESLAYGRGMAPTSYHGGIPQHPSRNHHTPYSGPTHQPPPIFNIYQAQSARMGLDAFDLQLHNPSPPLLGRSSLQGNTVPPTIEVPASSSRYQLLNISNDRPSPDPSSLSRHPSFGHSHPEQPLAPPASGHGYQGTLFNRQLPTPETSSSGLHFQSLRQRVLQPHGLNEQHSHATSVPHFENQYALNSSSSPAISSPTTRLSKRPHGHPVMSVHTSQEVARPAQPSTPPSQTEQTVRHLDLGHAPPIANGVHLISPRDVLPDRLRVVFPFELFNAVQSKSFASVYKTNDNVVVSAPTGSGKTAIFELAICKLLSQNTDQNFKVIYVAPTKALCSERARDWESKFRHLNLTSAELTGDTFSTDMSRVRAAQIIVTTPEKLDSITRRWEDYRKLLDLVQLVLIDEVHFLKDTRGATLEVLICRMKTQVSNIRVVALSATVPNSEDVAKWLGRGNTDNHQPARLETFGEEFRPVRLQKHVYGLHCSGNAFQFEPQLDTKLCEVITTHSQKKPIIVFCFTRKSCELTAKKLSQLWISIADDKKPWPGPGQNMNVTNDGLQQVMQQGVAFHHAGLEQQDRLAVEKAYLEGKLHVICCTSTLSVGVNLPCHTVILKGTMGFQDGKLLEYSDLEVVQMLGRAGRPQFDNSAVAIILTRSETKVRYEAMASGTQVLESTLHHNLIHHLNSEICLGTIRSLDSAKEWLKSTFLGVRLHSNPSHYQIDSQSPNGEKLHAGRSIDDMCEREINLLQEAKLIRFDNNVLECTTAGRSMSEYMIRFKTMKMILDMPTGTKIHDILMTLAKAEEFKDLHIKSNERALYRTLNESPFMRYQVGAKSVTEAWHKVFIIVQLDLGGGDFPSPKSDTSSSVSKNHFNITKRQVSDRMKWLLRCVIDCKGAERDSETVNNALELLRSINAGGWEGLPSQLLQVPGIGPVSMRKLTTHGITNMASLREADYMAIENILTRKPPFGKNLMDTMKTFPKLGLELKLSEASNSRHASEDDLSVVELEAKLTFEGLDSGNPSPGGKVEYLTFLAETSEKRLVYFWRGRDWKGRADRAKLIFSATLSSGETEISCHFHYEGLVGLGVSKTAHRTVPKPASAKRASQKSLERMSSVTKPVKNKNSGNDPTSPIEIDEDGLEDEDLIEMLEQVQRTPASRPSKRTGGDDASEDDDDDEFPSVEHIERSTKTTSPERTTHVPVQLPNGRWKCNHTCAEFARTKTGQPCKHNCCHEGLEKKPKPKTRAKIEGNSKKRGLEVEEQVISGARSPVSSTTKSAPSTSMPPPKKPKISKAVESQTLQRNPTTGTSGKRVQKYMAPTSYQIQRAPVIDLSQEENASSANEAKGNDNGDGPGVVPLQYLPGWRDRSLEDWGQPVHFDFDNFEYPDPRKGAQAAPSPFREGGMDVTLTPEPMLGITASGGISEEDQKKLLEASRILGLRSSPDIVRTDTSEESSLPGSSYKVTDEPESEIYKLGSELDLGQNSIPTPDGHFEDENMEDTIVVANTTNVTEPEWVNEMDSDIMDFFRDSNITFV</sequence>
<dbReference type="EMBL" id="CP034206">
    <property type="protein sequence ID" value="QBZ58591.1"/>
    <property type="molecule type" value="Genomic_DNA"/>
</dbReference>
<evidence type="ECO:0000256" key="7">
    <source>
        <dbReference type="ARBA" id="ARBA00023254"/>
    </source>
</evidence>
<feature type="domain" description="Helicase C-terminal" evidence="13">
    <location>
        <begin position="522"/>
        <end position="714"/>
    </location>
</feature>
<feature type="compositionally biased region" description="Polar residues" evidence="11">
    <location>
        <begin position="1136"/>
        <end position="1154"/>
    </location>
</feature>
<dbReference type="Pfam" id="PF00270">
    <property type="entry name" value="DEAD"/>
    <property type="match status" value="1"/>
</dbReference>
<keyword evidence="2" id="KW-0547">Nucleotide-binding</keyword>
<dbReference type="InterPro" id="IPR036390">
    <property type="entry name" value="WH_DNA-bd_sf"/>
</dbReference>
<feature type="compositionally biased region" description="Low complexity" evidence="11">
    <location>
        <begin position="128"/>
        <end position="143"/>
    </location>
</feature>
<dbReference type="SMART" id="SM00487">
    <property type="entry name" value="DEXDc"/>
    <property type="match status" value="1"/>
</dbReference>
<keyword evidence="6" id="KW-0413">Isomerase</keyword>
<feature type="compositionally biased region" description="Acidic residues" evidence="11">
    <location>
        <begin position="1192"/>
        <end position="1203"/>
    </location>
</feature>
<dbReference type="Gene3D" id="1.10.3380.10">
    <property type="entry name" value="Sec63 N-terminal domain-like domain"/>
    <property type="match status" value="1"/>
</dbReference>
<feature type="compositionally biased region" description="Low complexity" evidence="11">
    <location>
        <begin position="218"/>
        <end position="227"/>
    </location>
</feature>
<dbReference type="GO" id="GO:0016787">
    <property type="term" value="F:hydrolase activity"/>
    <property type="evidence" value="ECO:0007669"/>
    <property type="project" value="UniProtKB-KW"/>
</dbReference>
<evidence type="ECO:0000313" key="14">
    <source>
        <dbReference type="EMBL" id="QBZ58591.1"/>
    </source>
</evidence>
<feature type="compositionally biased region" description="Low complexity" evidence="11">
    <location>
        <begin position="1292"/>
        <end position="1304"/>
    </location>
</feature>
<dbReference type="Pfam" id="PF00271">
    <property type="entry name" value="Helicase_C"/>
    <property type="match status" value="1"/>
</dbReference>
<dbReference type="GO" id="GO:0051321">
    <property type="term" value="P:meiotic cell cycle"/>
    <property type="evidence" value="ECO:0007669"/>
    <property type="project" value="UniProtKB-KW"/>
</dbReference>
<dbReference type="SMART" id="SM00490">
    <property type="entry name" value="HELICc"/>
    <property type="match status" value="1"/>
</dbReference>
<protein>
    <recommendedName>
        <fullName evidence="9">DNA 3'-5' helicase</fullName>
        <ecNumber evidence="9">5.6.2.4</ecNumber>
    </recommendedName>
</protein>
<dbReference type="SMART" id="SM00973">
    <property type="entry name" value="Sec63"/>
    <property type="match status" value="1"/>
</dbReference>
<proteinExistence type="inferred from homology"/>
<dbReference type="SUPFAM" id="SSF52540">
    <property type="entry name" value="P-loop containing nucleoside triphosphate hydrolases"/>
    <property type="match status" value="1"/>
</dbReference>
<dbReference type="PANTHER" id="PTHR47835">
    <property type="entry name" value="HFM1, ATP DEPENDENT DNA HELICASE HOMOLOG"/>
    <property type="match status" value="1"/>
</dbReference>
<evidence type="ECO:0000256" key="9">
    <source>
        <dbReference type="ARBA" id="ARBA00034808"/>
    </source>
</evidence>
<dbReference type="Pfam" id="PF02889">
    <property type="entry name" value="Sec63"/>
    <property type="match status" value="1"/>
</dbReference>
<dbReference type="EC" id="5.6.2.4" evidence="9"/>
<dbReference type="SUPFAM" id="SSF158702">
    <property type="entry name" value="Sec63 N-terminal domain-like"/>
    <property type="match status" value="1"/>
</dbReference>
<feature type="region of interest" description="Disordered" evidence="11">
    <location>
        <begin position="1117"/>
        <end position="1160"/>
    </location>
</feature>
<dbReference type="SMART" id="SM00382">
    <property type="entry name" value="AAA"/>
    <property type="match status" value="1"/>
</dbReference>
<feature type="region of interest" description="Disordered" evidence="11">
    <location>
        <begin position="41"/>
        <end position="67"/>
    </location>
</feature>
<evidence type="ECO:0000256" key="6">
    <source>
        <dbReference type="ARBA" id="ARBA00023235"/>
    </source>
</evidence>
<dbReference type="Gene3D" id="1.10.10.10">
    <property type="entry name" value="Winged helix-like DNA-binding domain superfamily/Winged helix DNA-binding domain"/>
    <property type="match status" value="1"/>
</dbReference>
<dbReference type="PANTHER" id="PTHR47835:SF3">
    <property type="entry name" value="HELICASE FOR MEIOSIS 1"/>
    <property type="match status" value="1"/>
</dbReference>
<feature type="compositionally biased region" description="Polar residues" evidence="11">
    <location>
        <begin position="1476"/>
        <end position="1485"/>
    </location>
</feature>
<dbReference type="InterPro" id="IPR027417">
    <property type="entry name" value="P-loop_NTPase"/>
</dbReference>
<dbReference type="InterPro" id="IPR036388">
    <property type="entry name" value="WH-like_DNA-bd_sf"/>
</dbReference>
<dbReference type="Pfam" id="PF23445">
    <property type="entry name" value="WHD_SNRNP200"/>
    <property type="match status" value="1"/>
</dbReference>